<organism evidence="2 3">
    <name type="scientific">Austropuccinia psidii MF-1</name>
    <dbReference type="NCBI Taxonomy" id="1389203"/>
    <lineage>
        <taxon>Eukaryota</taxon>
        <taxon>Fungi</taxon>
        <taxon>Dikarya</taxon>
        <taxon>Basidiomycota</taxon>
        <taxon>Pucciniomycotina</taxon>
        <taxon>Pucciniomycetes</taxon>
        <taxon>Pucciniales</taxon>
        <taxon>Sphaerophragmiaceae</taxon>
        <taxon>Austropuccinia</taxon>
    </lineage>
</organism>
<comment type="caution">
    <text evidence="2">The sequence shown here is derived from an EMBL/GenBank/DDBJ whole genome shotgun (WGS) entry which is preliminary data.</text>
</comment>
<name>A0A9Q3FAV1_9BASI</name>
<proteinExistence type="predicted"/>
<dbReference type="Proteomes" id="UP000765509">
    <property type="component" value="Unassembled WGS sequence"/>
</dbReference>
<feature type="non-terminal residue" evidence="2">
    <location>
        <position position="1"/>
    </location>
</feature>
<evidence type="ECO:0000313" key="2">
    <source>
        <dbReference type="EMBL" id="MBW0536733.1"/>
    </source>
</evidence>
<gene>
    <name evidence="2" type="ORF">O181_076448</name>
</gene>
<dbReference type="AlphaFoldDB" id="A0A9Q3FAV1"/>
<protein>
    <submittedName>
        <fullName evidence="2">Uncharacterized protein</fullName>
    </submittedName>
</protein>
<reference evidence="2" key="1">
    <citation type="submission" date="2021-03" db="EMBL/GenBank/DDBJ databases">
        <title>Draft genome sequence of rust myrtle Austropuccinia psidii MF-1, a brazilian biotype.</title>
        <authorList>
            <person name="Quecine M.C."/>
            <person name="Pachon D.M.R."/>
            <person name="Bonatelli M.L."/>
            <person name="Correr F.H."/>
            <person name="Franceschini L.M."/>
            <person name="Leite T.F."/>
            <person name="Margarido G.R.A."/>
            <person name="Almeida C.A."/>
            <person name="Ferrarezi J.A."/>
            <person name="Labate C.A."/>
        </authorList>
    </citation>
    <scope>NUCLEOTIDE SEQUENCE</scope>
    <source>
        <strain evidence="2">MF-1</strain>
    </source>
</reference>
<dbReference type="EMBL" id="AVOT02041409">
    <property type="protein sequence ID" value="MBW0536733.1"/>
    <property type="molecule type" value="Genomic_DNA"/>
</dbReference>
<feature type="compositionally biased region" description="Basic residues" evidence="1">
    <location>
        <begin position="22"/>
        <end position="31"/>
    </location>
</feature>
<sequence length="156" mass="17551">QTRNGSSFSVRPDRCGQGGGKTKSRSAKYSSRKTHLEDAIVAPIPQGLNHFQVAAIEIYQCQYQIWFRAVGNMPKPLAGGHELLSTHQELSGSGEDHRTLRRLWPIVLQRIGQKYKELAEEPKSFIHRPKERVGNDSTFGDRGPSGVYQLHKCPRT</sequence>
<evidence type="ECO:0000313" key="3">
    <source>
        <dbReference type="Proteomes" id="UP000765509"/>
    </source>
</evidence>
<accession>A0A9Q3FAV1</accession>
<keyword evidence="3" id="KW-1185">Reference proteome</keyword>
<evidence type="ECO:0000256" key="1">
    <source>
        <dbReference type="SAM" id="MobiDB-lite"/>
    </source>
</evidence>
<feature type="region of interest" description="Disordered" evidence="1">
    <location>
        <begin position="1"/>
        <end position="31"/>
    </location>
</feature>